<accession>A0A8S5S4T2</accession>
<name>A0A8S5S4T2_9CAUD</name>
<protein>
    <submittedName>
        <fullName evidence="2">Uncharacterized protein</fullName>
    </submittedName>
</protein>
<reference evidence="2" key="1">
    <citation type="journal article" date="2021" name="Proc. Natl. Acad. Sci. U.S.A.">
        <title>A Catalog of Tens of Thousands of Viruses from Human Metagenomes Reveals Hidden Associations with Chronic Diseases.</title>
        <authorList>
            <person name="Tisza M.J."/>
            <person name="Buck C.B."/>
        </authorList>
    </citation>
    <scope>NUCLEOTIDE SEQUENCE</scope>
    <source>
        <strain evidence="2">CtG8V3</strain>
    </source>
</reference>
<feature type="region of interest" description="Disordered" evidence="1">
    <location>
        <begin position="1"/>
        <end position="20"/>
    </location>
</feature>
<dbReference type="EMBL" id="BK032527">
    <property type="protein sequence ID" value="DAF45928.1"/>
    <property type="molecule type" value="Genomic_DNA"/>
</dbReference>
<evidence type="ECO:0000256" key="1">
    <source>
        <dbReference type="SAM" id="MobiDB-lite"/>
    </source>
</evidence>
<evidence type="ECO:0000313" key="2">
    <source>
        <dbReference type="EMBL" id="DAF45928.1"/>
    </source>
</evidence>
<proteinExistence type="predicted"/>
<organism evidence="2">
    <name type="scientific">Siphoviridae sp. ctG8V3</name>
    <dbReference type="NCBI Taxonomy" id="2827822"/>
    <lineage>
        <taxon>Viruses</taxon>
        <taxon>Duplodnaviria</taxon>
        <taxon>Heunggongvirae</taxon>
        <taxon>Uroviricota</taxon>
        <taxon>Caudoviricetes</taxon>
    </lineage>
</organism>
<sequence length="47" mass="5193">MELKDKLQNLSKHSEHRRTSPLSCLAVFLCRGQLGQAGSIPAHGFVM</sequence>